<sequence>MKNYNNIELVEKVKSVFKLRESPIAFFYTDNSPEEVYRPKKPKSLKNLPCIIQLLNGVRQGKTLFLGKQSRNLCPGGLTYLGFNKIPTGLEYYLSTGVPKPNSEEIALEGERIVRSPQLVKNLYDIIPFKKNPAMYAVFMPLDLVNPEIYTPLLVIFFVKMDQLAGLIQLANFDTSNRTILGISSGCGTIVTEPLAELEKNEAPRPVIGM</sequence>
<accession>X0V9F1</accession>
<dbReference type="AlphaFoldDB" id="X0V9F1"/>
<comment type="caution">
    <text evidence="1">The sequence shown here is derived from an EMBL/GenBank/DDBJ whole genome shotgun (WGS) entry which is preliminary data.</text>
</comment>
<dbReference type="Pfam" id="PF02596">
    <property type="entry name" value="DUF169"/>
    <property type="match status" value="1"/>
</dbReference>
<evidence type="ECO:0008006" key="2">
    <source>
        <dbReference type="Google" id="ProtNLM"/>
    </source>
</evidence>
<proteinExistence type="predicted"/>
<name>X0V9F1_9ZZZZ</name>
<dbReference type="EMBL" id="BARS01037677">
    <property type="protein sequence ID" value="GAG14820.1"/>
    <property type="molecule type" value="Genomic_DNA"/>
</dbReference>
<dbReference type="InterPro" id="IPR003748">
    <property type="entry name" value="DUF169"/>
</dbReference>
<gene>
    <name evidence="1" type="ORF">S01H1_57742</name>
</gene>
<feature type="non-terminal residue" evidence="1">
    <location>
        <position position="210"/>
    </location>
</feature>
<protein>
    <recommendedName>
        <fullName evidence="2">DUF169 domain-containing protein</fullName>
    </recommendedName>
</protein>
<reference evidence="1" key="1">
    <citation type="journal article" date="2014" name="Front. Microbiol.">
        <title>High frequency of phylogenetically diverse reductive dehalogenase-homologous genes in deep subseafloor sedimentary metagenomes.</title>
        <authorList>
            <person name="Kawai M."/>
            <person name="Futagami T."/>
            <person name="Toyoda A."/>
            <person name="Takaki Y."/>
            <person name="Nishi S."/>
            <person name="Hori S."/>
            <person name="Arai W."/>
            <person name="Tsubouchi T."/>
            <person name="Morono Y."/>
            <person name="Uchiyama I."/>
            <person name="Ito T."/>
            <person name="Fujiyama A."/>
            <person name="Inagaki F."/>
            <person name="Takami H."/>
        </authorList>
    </citation>
    <scope>NUCLEOTIDE SEQUENCE</scope>
    <source>
        <strain evidence="1">Expedition CK06-06</strain>
    </source>
</reference>
<organism evidence="1">
    <name type="scientific">marine sediment metagenome</name>
    <dbReference type="NCBI Taxonomy" id="412755"/>
    <lineage>
        <taxon>unclassified sequences</taxon>
        <taxon>metagenomes</taxon>
        <taxon>ecological metagenomes</taxon>
    </lineage>
</organism>
<evidence type="ECO:0000313" key="1">
    <source>
        <dbReference type="EMBL" id="GAG14820.1"/>
    </source>
</evidence>